<gene>
    <name evidence="1" type="ORF">Cyrtocomes_00138</name>
</gene>
<name>A0ABU5L7B1_9RICK</name>
<sequence>MELTLNSLIKYSIGTLIECATSNDFKPQYVFLPLYKTIATFPGNYAAIVYIDFIKGILGYNAKKDPGNHYEGTSYVASQHELSNNSDEKCDAHEYK</sequence>
<dbReference type="EMBL" id="JARGYT010000004">
    <property type="protein sequence ID" value="MDZ5761780.1"/>
    <property type="molecule type" value="Genomic_DNA"/>
</dbReference>
<dbReference type="RefSeq" id="WP_322497289.1">
    <property type="nucleotide sequence ID" value="NZ_JARGYT010000004.1"/>
</dbReference>
<evidence type="ECO:0000313" key="1">
    <source>
        <dbReference type="EMBL" id="MDZ5761780.1"/>
    </source>
</evidence>
<comment type="caution">
    <text evidence="1">The sequence shown here is derived from an EMBL/GenBank/DDBJ whole genome shotgun (WGS) entry which is preliminary data.</text>
</comment>
<dbReference type="Proteomes" id="UP001293791">
    <property type="component" value="Unassembled WGS sequence"/>
</dbReference>
<keyword evidence="2" id="KW-1185">Reference proteome</keyword>
<protein>
    <submittedName>
        <fullName evidence="1">Uncharacterized protein</fullName>
    </submittedName>
</protein>
<evidence type="ECO:0000313" key="2">
    <source>
        <dbReference type="Proteomes" id="UP001293791"/>
    </source>
</evidence>
<accession>A0ABU5L7B1</accession>
<organism evidence="1 2">
    <name type="scientific">Candidatus Cyrtobacter comes</name>
    <dbReference type="NCBI Taxonomy" id="675776"/>
    <lineage>
        <taxon>Bacteria</taxon>
        <taxon>Pseudomonadati</taxon>
        <taxon>Pseudomonadota</taxon>
        <taxon>Alphaproteobacteria</taxon>
        <taxon>Rickettsiales</taxon>
        <taxon>Candidatus Midichloriaceae</taxon>
        <taxon>Candidatus Cyrtobacter</taxon>
    </lineage>
</organism>
<reference evidence="1 2" key="1">
    <citation type="submission" date="2023-02" db="EMBL/GenBank/DDBJ databases">
        <title>Host association and intracellularity evolved multiple times independently in the Rickettsiales.</title>
        <authorList>
            <person name="Castelli M."/>
            <person name="Nardi T."/>
            <person name="Gammuto L."/>
            <person name="Bellinzona G."/>
            <person name="Sabaneyeva E."/>
            <person name="Potekhin A."/>
            <person name="Serra V."/>
            <person name="Petroni G."/>
            <person name="Sassera D."/>
        </authorList>
    </citation>
    <scope>NUCLEOTIDE SEQUENCE [LARGE SCALE GENOMIC DNA]</scope>
    <source>
        <strain evidence="1 2">BOD18</strain>
    </source>
</reference>
<proteinExistence type="predicted"/>